<accession>A0A7I7T4R7</accession>
<evidence type="ECO:0000313" key="1">
    <source>
        <dbReference type="EMBL" id="BBY63980.1"/>
    </source>
</evidence>
<dbReference type="EMBL" id="AP022596">
    <property type="protein sequence ID" value="BBY63980.1"/>
    <property type="molecule type" value="Genomic_DNA"/>
</dbReference>
<sequence length="185" mass="19039">MNGTRRTIPASDKGMDYCLGSGDGTATMFSGHPAIDIDGDGELDAVRLDIDGDGVFDDALADFDDDGLADHAALDRDNDGTAESLYTDDGSGTWALTPAGTGGPLRWFGLDGIEHTSSGAADFDGDGRLDRLLDVDRDGLADRALTGGPDGGFDTGYVDTDGDGRWDLTLVDSDGDGAADDASPV</sequence>
<keyword evidence="2" id="KW-1185">Reference proteome</keyword>
<name>A0A7I7T4R7_9MYCO</name>
<dbReference type="Proteomes" id="UP000467148">
    <property type="component" value="Chromosome"/>
</dbReference>
<evidence type="ECO:0008006" key="3">
    <source>
        <dbReference type="Google" id="ProtNLM"/>
    </source>
</evidence>
<proteinExistence type="predicted"/>
<dbReference type="KEGG" id="mhev:MHEL_22230"/>
<protein>
    <recommendedName>
        <fullName evidence="3">Pullulanase</fullName>
    </recommendedName>
</protein>
<gene>
    <name evidence="1" type="ORF">MHEL_22230</name>
</gene>
<dbReference type="SUPFAM" id="SSF103647">
    <property type="entry name" value="TSP type-3 repeat"/>
    <property type="match status" value="2"/>
</dbReference>
<organism evidence="1 2">
    <name type="scientific">Mycolicibacterium helvum</name>
    <dbReference type="NCBI Taxonomy" id="1534349"/>
    <lineage>
        <taxon>Bacteria</taxon>
        <taxon>Bacillati</taxon>
        <taxon>Actinomycetota</taxon>
        <taxon>Actinomycetes</taxon>
        <taxon>Mycobacteriales</taxon>
        <taxon>Mycobacteriaceae</taxon>
        <taxon>Mycolicibacterium</taxon>
    </lineage>
</organism>
<dbReference type="InterPro" id="IPR028974">
    <property type="entry name" value="TSP_type-3_rpt"/>
</dbReference>
<evidence type="ECO:0000313" key="2">
    <source>
        <dbReference type="Proteomes" id="UP000467148"/>
    </source>
</evidence>
<dbReference type="AlphaFoldDB" id="A0A7I7T4R7"/>
<dbReference type="GO" id="GO:0005509">
    <property type="term" value="F:calcium ion binding"/>
    <property type="evidence" value="ECO:0007669"/>
    <property type="project" value="InterPro"/>
</dbReference>
<reference evidence="1 2" key="1">
    <citation type="journal article" date="2019" name="Emerg. Microbes Infect.">
        <title>Comprehensive subspecies identification of 175 nontuberculous mycobacteria species based on 7547 genomic profiles.</title>
        <authorList>
            <person name="Matsumoto Y."/>
            <person name="Kinjo T."/>
            <person name="Motooka D."/>
            <person name="Nabeya D."/>
            <person name="Jung N."/>
            <person name="Uechi K."/>
            <person name="Horii T."/>
            <person name="Iida T."/>
            <person name="Fujita J."/>
            <person name="Nakamura S."/>
        </authorList>
    </citation>
    <scope>NUCLEOTIDE SEQUENCE [LARGE SCALE GENOMIC DNA]</scope>
    <source>
        <strain evidence="1 2">JCM 30396</strain>
    </source>
</reference>